<protein>
    <submittedName>
        <fullName evidence="2">Uncharacterized protein YodC (DUF2158 family)</fullName>
    </submittedName>
</protein>
<reference evidence="2 3" key="1">
    <citation type="submission" date="2020-08" db="EMBL/GenBank/DDBJ databases">
        <title>Genomic Encyclopedia of Type Strains, Phase IV (KMG-IV): sequencing the most valuable type-strain genomes for metagenomic binning, comparative biology and taxonomic classification.</title>
        <authorList>
            <person name="Goeker M."/>
        </authorList>
    </citation>
    <scope>NUCLEOTIDE SEQUENCE [LARGE SCALE GENOMIC DNA]</scope>
    <source>
        <strain evidence="2 3">DSM 101730</strain>
    </source>
</reference>
<evidence type="ECO:0000313" key="3">
    <source>
        <dbReference type="Proteomes" id="UP000549457"/>
    </source>
</evidence>
<feature type="region of interest" description="Disordered" evidence="1">
    <location>
        <begin position="54"/>
        <end position="111"/>
    </location>
</feature>
<sequence length="111" mass="12862">MSTTFEIGDLVVLSSGSMRMVIEAVDESRIACVWCHEGKIGRDNFDGRLLRKWEHREEESRPPRSDSKPPYRGDREGGGKPFRPSDRDDRPPRKTGWDGKPREKKFFRKDG</sequence>
<feature type="compositionally biased region" description="Basic and acidic residues" evidence="1">
    <location>
        <begin position="54"/>
        <end position="101"/>
    </location>
</feature>
<accession>A0A840SMP8</accession>
<evidence type="ECO:0000256" key="1">
    <source>
        <dbReference type="SAM" id="MobiDB-lite"/>
    </source>
</evidence>
<feature type="compositionally biased region" description="Basic residues" evidence="1">
    <location>
        <begin position="102"/>
        <end position="111"/>
    </location>
</feature>
<gene>
    <name evidence="2" type="ORF">HNP73_001956</name>
</gene>
<proteinExistence type="predicted"/>
<dbReference type="AlphaFoldDB" id="A0A840SMP8"/>
<keyword evidence="3" id="KW-1185">Reference proteome</keyword>
<dbReference type="EMBL" id="JACHFM010000002">
    <property type="protein sequence ID" value="MBB5222020.1"/>
    <property type="molecule type" value="Genomic_DNA"/>
</dbReference>
<organism evidence="2 3">
    <name type="scientific">Amaricoccus macauensis</name>
    <dbReference type="NCBI Taxonomy" id="57001"/>
    <lineage>
        <taxon>Bacteria</taxon>
        <taxon>Pseudomonadati</taxon>
        <taxon>Pseudomonadota</taxon>
        <taxon>Alphaproteobacteria</taxon>
        <taxon>Rhodobacterales</taxon>
        <taxon>Paracoccaceae</taxon>
        <taxon>Amaricoccus</taxon>
    </lineage>
</organism>
<dbReference type="Proteomes" id="UP000549457">
    <property type="component" value="Unassembled WGS sequence"/>
</dbReference>
<comment type="caution">
    <text evidence="2">The sequence shown here is derived from an EMBL/GenBank/DDBJ whole genome shotgun (WGS) entry which is preliminary data.</text>
</comment>
<evidence type="ECO:0000313" key="2">
    <source>
        <dbReference type="EMBL" id="MBB5222020.1"/>
    </source>
</evidence>
<dbReference type="RefSeq" id="WP_184148451.1">
    <property type="nucleotide sequence ID" value="NZ_JACHFM010000002.1"/>
</dbReference>
<name>A0A840SMP8_9RHOB</name>